<protein>
    <recommendedName>
        <fullName evidence="2">Isochorismatase-like domain-containing protein</fullName>
    </recommendedName>
</protein>
<proteinExistence type="predicted"/>
<dbReference type="SUPFAM" id="SSF52499">
    <property type="entry name" value="Isochorismatase-like hydrolases"/>
    <property type="match status" value="1"/>
</dbReference>
<dbReference type="RefSeq" id="WP_344920201.1">
    <property type="nucleotide sequence ID" value="NZ_BAABAQ010000009.1"/>
</dbReference>
<feature type="domain" description="Isochorismatase-like" evidence="2">
    <location>
        <begin position="32"/>
        <end position="203"/>
    </location>
</feature>
<dbReference type="Proteomes" id="UP001501251">
    <property type="component" value="Unassembled WGS sequence"/>
</dbReference>
<dbReference type="Gene3D" id="3.40.50.850">
    <property type="entry name" value="Isochorismatase-like"/>
    <property type="match status" value="1"/>
</dbReference>
<sequence>MAIPAITPYPMPREDEMPVNRVSWTPDARRAVLLVHDMQNHFVNAFAPGTSPIVELVSAITGLRETAWELGVPVVYSAQPGGQTSAQRGLLEDFWGAGVGTDPSAQEIVAALTPGPDDIRLTKWRYSAFHRTPLRTLLAEQGRDQLIVTGVYAHIGCLMTACDAFMGDVEVFFVADGVADFSAEHHRMAQTYAAERCAAVLPAARVRRLLATSSAHATR</sequence>
<evidence type="ECO:0000313" key="4">
    <source>
        <dbReference type="Proteomes" id="UP001501251"/>
    </source>
</evidence>
<reference evidence="4" key="1">
    <citation type="journal article" date="2019" name="Int. J. Syst. Evol. Microbiol.">
        <title>The Global Catalogue of Microorganisms (GCM) 10K type strain sequencing project: providing services to taxonomists for standard genome sequencing and annotation.</title>
        <authorList>
            <consortium name="The Broad Institute Genomics Platform"/>
            <consortium name="The Broad Institute Genome Sequencing Center for Infectious Disease"/>
            <person name="Wu L."/>
            <person name="Ma J."/>
        </authorList>
    </citation>
    <scope>NUCLEOTIDE SEQUENCE [LARGE SCALE GENOMIC DNA]</scope>
    <source>
        <strain evidence="4">JCM 17388</strain>
    </source>
</reference>
<dbReference type="Pfam" id="PF00857">
    <property type="entry name" value="Isochorismatase"/>
    <property type="match status" value="1"/>
</dbReference>
<dbReference type="EMBL" id="BAABAQ010000009">
    <property type="protein sequence ID" value="GAA4197868.1"/>
    <property type="molecule type" value="Genomic_DNA"/>
</dbReference>
<dbReference type="PANTHER" id="PTHR43540">
    <property type="entry name" value="PEROXYUREIDOACRYLATE/UREIDOACRYLATE AMIDOHYDROLASE-RELATED"/>
    <property type="match status" value="1"/>
</dbReference>
<evidence type="ECO:0000313" key="3">
    <source>
        <dbReference type="EMBL" id="GAA4197868.1"/>
    </source>
</evidence>
<organism evidence="3 4">
    <name type="scientific">Streptosporangium oxazolinicum</name>
    <dbReference type="NCBI Taxonomy" id="909287"/>
    <lineage>
        <taxon>Bacteria</taxon>
        <taxon>Bacillati</taxon>
        <taxon>Actinomycetota</taxon>
        <taxon>Actinomycetes</taxon>
        <taxon>Streptosporangiales</taxon>
        <taxon>Streptosporangiaceae</taxon>
        <taxon>Streptosporangium</taxon>
    </lineage>
</organism>
<gene>
    <name evidence="3" type="ORF">GCM10022252_47370</name>
</gene>
<dbReference type="InterPro" id="IPR036380">
    <property type="entry name" value="Isochorismatase-like_sf"/>
</dbReference>
<dbReference type="PIRSF" id="PIRSF001111">
    <property type="entry name" value="Isochorismatase"/>
    <property type="match status" value="1"/>
</dbReference>
<dbReference type="PANTHER" id="PTHR43540:SF3">
    <property type="entry name" value="ENTEROBACTIN SYNTHASE COMPONENT B"/>
    <property type="match status" value="1"/>
</dbReference>
<dbReference type="InterPro" id="IPR000868">
    <property type="entry name" value="Isochorismatase-like_dom"/>
</dbReference>
<dbReference type="InterPro" id="IPR050272">
    <property type="entry name" value="Isochorismatase-like_hydrls"/>
</dbReference>
<name>A0ABP8B4Q7_9ACTN</name>
<dbReference type="InterPro" id="IPR016291">
    <property type="entry name" value="Isochorismatase"/>
</dbReference>
<evidence type="ECO:0000256" key="1">
    <source>
        <dbReference type="ARBA" id="ARBA00022801"/>
    </source>
</evidence>
<evidence type="ECO:0000259" key="2">
    <source>
        <dbReference type="Pfam" id="PF00857"/>
    </source>
</evidence>
<keyword evidence="1" id="KW-0378">Hydrolase</keyword>
<dbReference type="PRINTS" id="PR01398">
    <property type="entry name" value="ISCHRISMTASE"/>
</dbReference>
<accession>A0ABP8B4Q7</accession>
<comment type="caution">
    <text evidence="3">The sequence shown here is derived from an EMBL/GenBank/DDBJ whole genome shotgun (WGS) entry which is preliminary data.</text>
</comment>
<keyword evidence="4" id="KW-1185">Reference proteome</keyword>